<dbReference type="AlphaFoldDB" id="A0A4D8QTR6"/>
<name>A0A4D8QTR6_AZOBR</name>
<proteinExistence type="predicted"/>
<gene>
    <name evidence="1" type="ORF">D3868_28345</name>
</gene>
<keyword evidence="1" id="KW-0614">Plasmid</keyword>
<sequence>MEVSPYGLKAATSQSAAAAGVRRRRFRGIAVPQKKRGIGPARARDRRPDMRFGLWRMRRAVGRLKQASASAGLTSGPAMAFSVRSQTG</sequence>
<geneLocation type="plasmid" evidence="1 2">
    <name>p3</name>
</geneLocation>
<dbReference type="Proteomes" id="UP000298774">
    <property type="component" value="Plasmid p3"/>
</dbReference>
<organism evidence="1 2">
    <name type="scientific">Azospirillum brasilense</name>
    <dbReference type="NCBI Taxonomy" id="192"/>
    <lineage>
        <taxon>Bacteria</taxon>
        <taxon>Pseudomonadati</taxon>
        <taxon>Pseudomonadota</taxon>
        <taxon>Alphaproteobacteria</taxon>
        <taxon>Rhodospirillales</taxon>
        <taxon>Azospirillaceae</taxon>
        <taxon>Azospirillum</taxon>
    </lineage>
</organism>
<evidence type="ECO:0000313" key="2">
    <source>
        <dbReference type="Proteomes" id="UP000298774"/>
    </source>
</evidence>
<protein>
    <submittedName>
        <fullName evidence="1">Uncharacterized protein</fullName>
    </submittedName>
</protein>
<accession>A0A4D8QTR6</accession>
<dbReference type="EMBL" id="CP032342">
    <property type="protein sequence ID" value="QCO12921.1"/>
    <property type="molecule type" value="Genomic_DNA"/>
</dbReference>
<evidence type="ECO:0000313" key="1">
    <source>
        <dbReference type="EMBL" id="QCO12921.1"/>
    </source>
</evidence>
<reference evidence="1 2" key="1">
    <citation type="submission" date="2018-09" db="EMBL/GenBank/DDBJ databases">
        <title>Whole genome based analysis of evolution and adaptive divergence in Indian and Brazilian strains of Azospirillum brasilense.</title>
        <authorList>
            <person name="Singh C."/>
            <person name="Tripathi A.K."/>
        </authorList>
    </citation>
    <scope>NUCLEOTIDE SEQUENCE [LARGE SCALE GENOMIC DNA]</scope>
    <source>
        <strain evidence="1 2">MTCC4038</strain>
        <plasmid evidence="1 2">p3</plasmid>
    </source>
</reference>